<name>A0A1B2DNG4_9BACL</name>
<dbReference type="InterPro" id="IPR057727">
    <property type="entry name" value="WCX_dom"/>
</dbReference>
<evidence type="ECO:0000256" key="2">
    <source>
        <dbReference type="ARBA" id="ARBA00023125"/>
    </source>
</evidence>
<dbReference type="PANTHER" id="PTHR34580">
    <property type="match status" value="1"/>
</dbReference>
<dbReference type="PIRSF" id="PIRSF016838">
    <property type="entry name" value="PafC"/>
    <property type="match status" value="1"/>
</dbReference>
<keyword evidence="3" id="KW-0804">Transcription</keyword>
<dbReference type="InterPro" id="IPR026881">
    <property type="entry name" value="WYL_dom"/>
</dbReference>
<dbReference type="Pfam" id="PF13280">
    <property type="entry name" value="WYL"/>
    <property type="match status" value="1"/>
</dbReference>
<dbReference type="EMBL" id="CP016808">
    <property type="protein sequence ID" value="ANY69242.1"/>
    <property type="molecule type" value="Genomic_DNA"/>
</dbReference>
<dbReference type="InterPro" id="IPR001034">
    <property type="entry name" value="DeoR_HTH"/>
</dbReference>
<protein>
    <submittedName>
        <fullName evidence="5">Transcriptional regulator</fullName>
    </submittedName>
</protein>
<accession>A0A1B2DNG4</accession>
<dbReference type="Pfam" id="PF08279">
    <property type="entry name" value="HTH_11"/>
    <property type="match status" value="1"/>
</dbReference>
<keyword evidence="2" id="KW-0238">DNA-binding</keyword>
<dbReference type="PROSITE" id="PS51000">
    <property type="entry name" value="HTH_DEOR_2"/>
    <property type="match status" value="1"/>
</dbReference>
<evidence type="ECO:0000259" key="4">
    <source>
        <dbReference type="PROSITE" id="PS51000"/>
    </source>
</evidence>
<dbReference type="Pfam" id="PF25583">
    <property type="entry name" value="WCX"/>
    <property type="match status" value="1"/>
</dbReference>
<evidence type="ECO:0000256" key="1">
    <source>
        <dbReference type="ARBA" id="ARBA00023015"/>
    </source>
</evidence>
<dbReference type="InterPro" id="IPR036390">
    <property type="entry name" value="WH_DNA-bd_sf"/>
</dbReference>
<dbReference type="InterPro" id="IPR036388">
    <property type="entry name" value="WH-like_DNA-bd_sf"/>
</dbReference>
<proteinExistence type="predicted"/>
<dbReference type="SUPFAM" id="SSF46785">
    <property type="entry name" value="Winged helix' DNA-binding domain"/>
    <property type="match status" value="1"/>
</dbReference>
<dbReference type="InterPro" id="IPR013196">
    <property type="entry name" value="HTH_11"/>
</dbReference>
<sequence length="324" mass="36655">MRADRLIAILLLLQNRGRMTSQELADKLEVSGRTIHRDMEALSATGIPIVAERGTNGGWMLAEGYRTNLTGMKKEEIQSLLLSSPTGIVGALGISDNFEAAFQKLIAAFPSRYQEEAEKVRQRIHIDGAGWREASEQVPLLPLIQEAIWLERQLLIVYSRGAEQAKRLVQPLGLVAKNNAWYLVADTEGGMRTYRISRLQEAAMQEETFDRPEWFDLASYWQQSIAEFKSALPRYPAKIRMKEADLSRFRQQWYVTLTNIGAVCEGELEADVLFNTLESACEILLKFGSAVEALEPPELRQKLLREVKAMAKLYADTLEDYADK</sequence>
<dbReference type="AlphaFoldDB" id="A0A1B2DNG4"/>
<dbReference type="InterPro" id="IPR018356">
    <property type="entry name" value="Tscrpt_reg_HTH_DeoR_CS"/>
</dbReference>
<dbReference type="PANTHER" id="PTHR34580:SF1">
    <property type="entry name" value="PROTEIN PAFC"/>
    <property type="match status" value="1"/>
</dbReference>
<organism evidence="5">
    <name type="scientific">Paenibacillus sp. BIHB 4019</name>
    <dbReference type="NCBI Taxonomy" id="1870819"/>
    <lineage>
        <taxon>Bacteria</taxon>
        <taxon>Bacillati</taxon>
        <taxon>Bacillota</taxon>
        <taxon>Bacilli</taxon>
        <taxon>Bacillales</taxon>
        <taxon>Paenibacillaceae</taxon>
        <taxon>Paenibacillus</taxon>
    </lineage>
</organism>
<keyword evidence="1" id="KW-0805">Transcription regulation</keyword>
<dbReference type="GO" id="GO:0003700">
    <property type="term" value="F:DNA-binding transcription factor activity"/>
    <property type="evidence" value="ECO:0007669"/>
    <property type="project" value="InterPro"/>
</dbReference>
<dbReference type="InterPro" id="IPR028349">
    <property type="entry name" value="PafC-like"/>
</dbReference>
<reference evidence="5" key="1">
    <citation type="submission" date="2016-08" db="EMBL/GenBank/DDBJ databases">
        <title>Complete Genome Seqeunce of Paenibacillus sp. BIHB 4019 from tea rhizoplane.</title>
        <authorList>
            <person name="Thakur R."/>
            <person name="Swarnkar M.K."/>
            <person name="Gulati A."/>
        </authorList>
    </citation>
    <scope>NUCLEOTIDE SEQUENCE [LARGE SCALE GENOMIC DNA]</scope>
    <source>
        <strain evidence="5">BIHB4019</strain>
    </source>
</reference>
<dbReference type="InterPro" id="IPR051534">
    <property type="entry name" value="CBASS_pafABC_assoc_protein"/>
</dbReference>
<feature type="domain" description="HTH deoR-type" evidence="4">
    <location>
        <begin position="2"/>
        <end position="57"/>
    </location>
</feature>
<evidence type="ECO:0000313" key="5">
    <source>
        <dbReference type="EMBL" id="ANY69242.1"/>
    </source>
</evidence>
<dbReference type="Gene3D" id="1.10.10.10">
    <property type="entry name" value="Winged helix-like DNA-binding domain superfamily/Winged helix DNA-binding domain"/>
    <property type="match status" value="1"/>
</dbReference>
<gene>
    <name evidence="5" type="ORF">BBD42_24225</name>
</gene>
<evidence type="ECO:0000256" key="3">
    <source>
        <dbReference type="ARBA" id="ARBA00023163"/>
    </source>
</evidence>
<dbReference type="PROSITE" id="PS52050">
    <property type="entry name" value="WYL"/>
    <property type="match status" value="1"/>
</dbReference>
<dbReference type="RefSeq" id="WP_099520277.1">
    <property type="nucleotide sequence ID" value="NZ_CP016808.1"/>
</dbReference>
<dbReference type="PROSITE" id="PS00894">
    <property type="entry name" value="HTH_DEOR_1"/>
    <property type="match status" value="1"/>
</dbReference>
<dbReference type="GO" id="GO:0003677">
    <property type="term" value="F:DNA binding"/>
    <property type="evidence" value="ECO:0007669"/>
    <property type="project" value="UniProtKB-KW"/>
</dbReference>